<dbReference type="InterPro" id="IPR012093">
    <property type="entry name" value="Pirin"/>
</dbReference>
<dbReference type="InterPro" id="IPR014710">
    <property type="entry name" value="RmlC-like_jellyroll"/>
</dbReference>
<reference evidence="4" key="1">
    <citation type="submission" date="2016-10" db="EMBL/GenBank/DDBJ databases">
        <title>Sequence of Gallionella enrichment culture.</title>
        <authorList>
            <person name="Poehlein A."/>
            <person name="Muehling M."/>
            <person name="Daniel R."/>
        </authorList>
    </citation>
    <scope>NUCLEOTIDE SEQUENCE</scope>
</reference>
<dbReference type="EMBL" id="MLJW01000120">
    <property type="protein sequence ID" value="OIQ98367.1"/>
    <property type="molecule type" value="Genomic_DNA"/>
</dbReference>
<dbReference type="CDD" id="cd02910">
    <property type="entry name" value="cupin_Yhhw_N"/>
    <property type="match status" value="1"/>
</dbReference>
<keyword evidence="4" id="KW-0223">Dioxygenase</keyword>
<dbReference type="PIRSF" id="PIRSF006232">
    <property type="entry name" value="Pirin"/>
    <property type="match status" value="1"/>
</dbReference>
<dbReference type="EC" id="1.13.11.24" evidence="4"/>
<dbReference type="Gene3D" id="2.60.120.10">
    <property type="entry name" value="Jelly Rolls"/>
    <property type="match status" value="2"/>
</dbReference>
<evidence type="ECO:0000259" key="2">
    <source>
        <dbReference type="Pfam" id="PF02678"/>
    </source>
</evidence>
<keyword evidence="4" id="KW-0560">Oxidoreductase</keyword>
<dbReference type="AlphaFoldDB" id="A0A1J5S2I9"/>
<comment type="similarity">
    <text evidence="1">Belongs to the pirin family.</text>
</comment>
<dbReference type="SUPFAM" id="SSF51182">
    <property type="entry name" value="RmlC-like cupins"/>
    <property type="match status" value="1"/>
</dbReference>
<organism evidence="4">
    <name type="scientific">mine drainage metagenome</name>
    <dbReference type="NCBI Taxonomy" id="410659"/>
    <lineage>
        <taxon>unclassified sequences</taxon>
        <taxon>metagenomes</taxon>
        <taxon>ecological metagenomes</taxon>
    </lineage>
</organism>
<dbReference type="GO" id="GO:0008127">
    <property type="term" value="F:quercetin 2,3-dioxygenase activity"/>
    <property type="evidence" value="ECO:0007669"/>
    <property type="project" value="UniProtKB-EC"/>
</dbReference>
<feature type="domain" description="Pirin N-terminal" evidence="2">
    <location>
        <begin position="8"/>
        <end position="120"/>
    </location>
</feature>
<evidence type="ECO:0000256" key="1">
    <source>
        <dbReference type="ARBA" id="ARBA00008416"/>
    </source>
</evidence>
<dbReference type="InterPro" id="IPR011051">
    <property type="entry name" value="RmlC_Cupin_sf"/>
</dbReference>
<name>A0A1J5S2I9_9ZZZZ</name>
<feature type="domain" description="Quercetin 2,3-dioxygenase C-terminal cupin" evidence="3">
    <location>
        <begin position="156"/>
        <end position="235"/>
    </location>
</feature>
<dbReference type="InterPro" id="IPR041602">
    <property type="entry name" value="Quercetinase_C"/>
</dbReference>
<evidence type="ECO:0000313" key="4">
    <source>
        <dbReference type="EMBL" id="OIQ98367.1"/>
    </source>
</evidence>
<dbReference type="PANTHER" id="PTHR43212:SF3">
    <property type="entry name" value="QUERCETIN 2,3-DIOXYGENASE"/>
    <property type="match status" value="1"/>
</dbReference>
<evidence type="ECO:0000259" key="3">
    <source>
        <dbReference type="Pfam" id="PF17954"/>
    </source>
</evidence>
<sequence>MSITVRPSSARGHAHHGWLDTWHTFSFAHYFDPRHMGFRSLRVINEDVVAPKTGFPQHGHRDMEILTYIIEGRLEHRDSSGGHSVIGPGEVQRMTAGSGIRHSEMNPSSDQAVKLLQIWLLPEREGLEPGYEQTLFPESAKRNRLCLIAAPAGAGDAEGALTLRQNARVYASRLTAGHSLDYAPAHGRGLWLQMVSGGLEVNGVALTAGDGAAVEGESAVSLAASGEAEFLLFDLG</sequence>
<gene>
    <name evidence="4" type="primary">yhhW_11</name>
    <name evidence="4" type="ORF">GALL_196450</name>
</gene>
<dbReference type="PANTHER" id="PTHR43212">
    <property type="entry name" value="QUERCETIN 2,3-DIOXYGENASE"/>
    <property type="match status" value="1"/>
</dbReference>
<accession>A0A1J5S2I9</accession>
<dbReference type="Pfam" id="PF17954">
    <property type="entry name" value="Pirin_C_2"/>
    <property type="match status" value="1"/>
</dbReference>
<dbReference type="InterPro" id="IPR003829">
    <property type="entry name" value="Pirin_N_dom"/>
</dbReference>
<protein>
    <submittedName>
        <fullName evidence="4">Quercetin 2,3-dioxygenase</fullName>
        <ecNumber evidence="4">1.13.11.24</ecNumber>
    </submittedName>
</protein>
<proteinExistence type="inferred from homology"/>
<dbReference type="Pfam" id="PF02678">
    <property type="entry name" value="Pirin"/>
    <property type="match status" value="1"/>
</dbReference>
<comment type="caution">
    <text evidence="4">The sequence shown here is derived from an EMBL/GenBank/DDBJ whole genome shotgun (WGS) entry which is preliminary data.</text>
</comment>
<dbReference type="CDD" id="cd20311">
    <property type="entry name" value="cupin_Yhhw_C"/>
    <property type="match status" value="1"/>
</dbReference>